<keyword evidence="1 4" id="KW-0808">Transferase</keyword>
<dbReference type="GO" id="GO:0016747">
    <property type="term" value="F:acyltransferase activity, transferring groups other than amino-acyl groups"/>
    <property type="evidence" value="ECO:0007669"/>
    <property type="project" value="InterPro"/>
</dbReference>
<dbReference type="SUPFAM" id="SSF55729">
    <property type="entry name" value="Acyl-CoA N-acyltransferases (Nat)"/>
    <property type="match status" value="1"/>
</dbReference>
<evidence type="ECO:0000256" key="2">
    <source>
        <dbReference type="ARBA" id="ARBA00023315"/>
    </source>
</evidence>
<accession>A0A0D0FVA5</accession>
<dbReference type="AlphaFoldDB" id="A0A0D0FVA5"/>
<evidence type="ECO:0000259" key="3">
    <source>
        <dbReference type="PROSITE" id="PS51186"/>
    </source>
</evidence>
<protein>
    <submittedName>
        <fullName evidence="4">Acetyltransferase</fullName>
    </submittedName>
</protein>
<dbReference type="PANTHER" id="PTHR43877:SF2">
    <property type="entry name" value="AMINOALKYLPHOSPHONATE N-ACETYLTRANSFERASE-RELATED"/>
    <property type="match status" value="1"/>
</dbReference>
<reference evidence="4 5" key="1">
    <citation type="submission" date="2015-01" db="EMBL/GenBank/DDBJ databases">
        <title>Draft genome sequence of Pedobacter sp. NL19 isolated from sludge of an effluent treatment pond in an abandoned uranium mine.</title>
        <authorList>
            <person name="Santos T."/>
            <person name="Caetano T."/>
            <person name="Covas C."/>
            <person name="Cruz A."/>
            <person name="Mendo S."/>
        </authorList>
    </citation>
    <scope>NUCLEOTIDE SEQUENCE [LARGE SCALE GENOMIC DNA]</scope>
    <source>
        <strain evidence="4 5">NL19</strain>
    </source>
</reference>
<dbReference type="InterPro" id="IPR000182">
    <property type="entry name" value="GNAT_dom"/>
</dbReference>
<dbReference type="Proteomes" id="UP000032049">
    <property type="component" value="Unassembled WGS sequence"/>
</dbReference>
<organism evidence="4 5">
    <name type="scientific">Pedobacter lusitanus</name>
    <dbReference type="NCBI Taxonomy" id="1503925"/>
    <lineage>
        <taxon>Bacteria</taxon>
        <taxon>Pseudomonadati</taxon>
        <taxon>Bacteroidota</taxon>
        <taxon>Sphingobacteriia</taxon>
        <taxon>Sphingobacteriales</taxon>
        <taxon>Sphingobacteriaceae</taxon>
        <taxon>Pedobacter</taxon>
    </lineage>
</organism>
<keyword evidence="5" id="KW-1185">Reference proteome</keyword>
<dbReference type="CDD" id="cd04301">
    <property type="entry name" value="NAT_SF"/>
    <property type="match status" value="1"/>
</dbReference>
<feature type="domain" description="N-acetyltransferase" evidence="3">
    <location>
        <begin position="3"/>
        <end position="161"/>
    </location>
</feature>
<gene>
    <name evidence="4" type="ORF">TH53_15465</name>
</gene>
<dbReference type="OrthoDB" id="5419426at2"/>
<dbReference type="EMBL" id="JXRA01000065">
    <property type="protein sequence ID" value="KIO76349.1"/>
    <property type="molecule type" value="Genomic_DNA"/>
</dbReference>
<evidence type="ECO:0000313" key="4">
    <source>
        <dbReference type="EMBL" id="KIO76349.1"/>
    </source>
</evidence>
<evidence type="ECO:0000256" key="1">
    <source>
        <dbReference type="ARBA" id="ARBA00022679"/>
    </source>
</evidence>
<dbReference type="Gene3D" id="3.40.630.30">
    <property type="match status" value="1"/>
</dbReference>
<dbReference type="InterPro" id="IPR050832">
    <property type="entry name" value="Bact_Acetyltransf"/>
</dbReference>
<evidence type="ECO:0000313" key="5">
    <source>
        <dbReference type="Proteomes" id="UP000032049"/>
    </source>
</evidence>
<dbReference type="PANTHER" id="PTHR43877">
    <property type="entry name" value="AMINOALKYLPHOSPHONATE N-ACETYLTRANSFERASE-RELATED-RELATED"/>
    <property type="match status" value="1"/>
</dbReference>
<dbReference type="RefSeq" id="WP_041883214.1">
    <property type="nucleotide sequence ID" value="NZ_CP157278.1"/>
</dbReference>
<name>A0A0D0FVA5_9SPHI</name>
<dbReference type="InterPro" id="IPR016181">
    <property type="entry name" value="Acyl_CoA_acyltransferase"/>
</dbReference>
<sequence length="162" mass="17748">MSIIIREIQPQDNAAMAVIIKTSLEEFGLNIPGTAYFDESTNHLYESFRIPGSRYYVAAEGEELIAGAGIYPTKGLSDDTVELVKMYVASVHRGKGLGKILMQKCIATADESGYKSVYLESMPELAAAVAAYKKLGFELLDKPIGDTGHYSCSIWMLHQICS</sequence>
<proteinExistence type="predicted"/>
<dbReference type="Pfam" id="PF00583">
    <property type="entry name" value="Acetyltransf_1"/>
    <property type="match status" value="1"/>
</dbReference>
<dbReference type="PROSITE" id="PS51186">
    <property type="entry name" value="GNAT"/>
    <property type="match status" value="1"/>
</dbReference>
<comment type="caution">
    <text evidence="4">The sequence shown here is derived from an EMBL/GenBank/DDBJ whole genome shotgun (WGS) entry which is preliminary data.</text>
</comment>
<keyword evidence="2" id="KW-0012">Acyltransferase</keyword>